<keyword evidence="2" id="KW-1185">Reference proteome</keyword>
<organism evidence="1 2">
    <name type="scientific">Macrolepiota fuliginosa MF-IS2</name>
    <dbReference type="NCBI Taxonomy" id="1400762"/>
    <lineage>
        <taxon>Eukaryota</taxon>
        <taxon>Fungi</taxon>
        <taxon>Dikarya</taxon>
        <taxon>Basidiomycota</taxon>
        <taxon>Agaricomycotina</taxon>
        <taxon>Agaricomycetes</taxon>
        <taxon>Agaricomycetidae</taxon>
        <taxon>Agaricales</taxon>
        <taxon>Agaricineae</taxon>
        <taxon>Agaricaceae</taxon>
        <taxon>Macrolepiota</taxon>
    </lineage>
</organism>
<proteinExistence type="predicted"/>
<dbReference type="Proteomes" id="UP000807342">
    <property type="component" value="Unassembled WGS sequence"/>
</dbReference>
<name>A0A9P6BZZ0_9AGAR</name>
<comment type="caution">
    <text evidence="1">The sequence shown here is derived from an EMBL/GenBank/DDBJ whole genome shotgun (WGS) entry which is preliminary data.</text>
</comment>
<dbReference type="AlphaFoldDB" id="A0A9P6BZZ0"/>
<protein>
    <submittedName>
        <fullName evidence="1">Uncharacterized protein</fullName>
    </submittedName>
</protein>
<evidence type="ECO:0000313" key="1">
    <source>
        <dbReference type="EMBL" id="KAF9444040.1"/>
    </source>
</evidence>
<reference evidence="1" key="1">
    <citation type="submission" date="2020-11" db="EMBL/GenBank/DDBJ databases">
        <authorList>
            <consortium name="DOE Joint Genome Institute"/>
            <person name="Ahrendt S."/>
            <person name="Riley R."/>
            <person name="Andreopoulos W."/>
            <person name="Labutti K."/>
            <person name="Pangilinan J."/>
            <person name="Ruiz-Duenas F.J."/>
            <person name="Barrasa J.M."/>
            <person name="Sanchez-Garcia M."/>
            <person name="Camarero S."/>
            <person name="Miyauchi S."/>
            <person name="Serrano A."/>
            <person name="Linde D."/>
            <person name="Babiker R."/>
            <person name="Drula E."/>
            <person name="Ayuso-Fernandez I."/>
            <person name="Pacheco R."/>
            <person name="Padilla G."/>
            <person name="Ferreira P."/>
            <person name="Barriuso J."/>
            <person name="Kellner H."/>
            <person name="Castanera R."/>
            <person name="Alfaro M."/>
            <person name="Ramirez L."/>
            <person name="Pisabarro A.G."/>
            <person name="Kuo A."/>
            <person name="Tritt A."/>
            <person name="Lipzen A."/>
            <person name="He G."/>
            <person name="Yan M."/>
            <person name="Ng V."/>
            <person name="Cullen D."/>
            <person name="Martin F."/>
            <person name="Rosso M.-N."/>
            <person name="Henrissat B."/>
            <person name="Hibbett D."/>
            <person name="Martinez A.T."/>
            <person name="Grigoriev I.V."/>
        </authorList>
    </citation>
    <scope>NUCLEOTIDE SEQUENCE</scope>
    <source>
        <strain evidence="1">MF-IS2</strain>
    </source>
</reference>
<evidence type="ECO:0000313" key="2">
    <source>
        <dbReference type="Proteomes" id="UP000807342"/>
    </source>
</evidence>
<accession>A0A9P6BZZ0</accession>
<gene>
    <name evidence="1" type="ORF">P691DRAFT_763740</name>
</gene>
<dbReference type="EMBL" id="MU151411">
    <property type="protein sequence ID" value="KAF9444040.1"/>
    <property type="molecule type" value="Genomic_DNA"/>
</dbReference>
<sequence length="151" mass="17014">MLFDFELIHVPGVKHKGPDGLLRRRKAEGEDLEDEGEAEEWVEEILSCGVWVVGMLKEGGLVLLLGDQGLKEVNEEDGVADGDGYQGYVVHQAGQENWEQDDELRDIKVFLEHLQLPERLAGSVKTRQSFIKKASWYFVHGGKLWKKEPGG</sequence>